<evidence type="ECO:0000256" key="2">
    <source>
        <dbReference type="ARBA" id="ARBA00006434"/>
    </source>
</evidence>
<dbReference type="PANTHER" id="PTHR46154:SF3">
    <property type="entry name" value="DUR32P"/>
    <property type="match status" value="1"/>
</dbReference>
<gene>
    <name evidence="8" type="ORF">BN1211_3444</name>
</gene>
<reference evidence="9" key="1">
    <citation type="journal article" date="2015" name="J. Biotechnol.">
        <title>The structure of the Cyberlindnera jadinii genome and its relation to Candida utilis analyzed by the occurrence of single nucleotide polymorphisms.</title>
        <authorList>
            <person name="Rupp O."/>
            <person name="Brinkrolf K."/>
            <person name="Buerth C."/>
            <person name="Kunigo M."/>
            <person name="Schneider J."/>
            <person name="Jaenicke S."/>
            <person name="Goesmann A."/>
            <person name="Puehler A."/>
            <person name="Jaeger K.-E."/>
            <person name="Ernst J.F."/>
        </authorList>
    </citation>
    <scope>NUCLEOTIDE SEQUENCE [LARGE SCALE GENOMIC DNA]</scope>
    <source>
        <strain evidence="9">ATCC 18201 / CBS 1600 / BCRC 20928 / JCM 3617 / NBRC 0987 / NRRL Y-1542</strain>
    </source>
</reference>
<feature type="transmembrane region" description="Helical" evidence="7">
    <location>
        <begin position="12"/>
        <end position="32"/>
    </location>
</feature>
<keyword evidence="5 7" id="KW-0472">Membrane</keyword>
<keyword evidence="4 7" id="KW-1133">Transmembrane helix</keyword>
<feature type="transmembrane region" description="Helical" evidence="7">
    <location>
        <begin position="341"/>
        <end position="364"/>
    </location>
</feature>
<dbReference type="GO" id="GO:0005886">
    <property type="term" value="C:plasma membrane"/>
    <property type="evidence" value="ECO:0007669"/>
    <property type="project" value="TreeGrafter"/>
</dbReference>
<dbReference type="InterPro" id="IPR038377">
    <property type="entry name" value="Na/Glc_symporter_sf"/>
</dbReference>
<dbReference type="GO" id="GO:0015204">
    <property type="term" value="F:urea transmembrane transporter activity"/>
    <property type="evidence" value="ECO:0007669"/>
    <property type="project" value="InterPro"/>
</dbReference>
<dbReference type="EMBL" id="CDQK01000004">
    <property type="protein sequence ID" value="CEP22968.1"/>
    <property type="molecule type" value="Genomic_DNA"/>
</dbReference>
<evidence type="ECO:0000313" key="8">
    <source>
        <dbReference type="EMBL" id="CEP22968.1"/>
    </source>
</evidence>
<protein>
    <submittedName>
        <fullName evidence="8">Uncharacterized protein</fullName>
    </submittedName>
</protein>
<evidence type="ECO:0000313" key="9">
    <source>
        <dbReference type="Proteomes" id="UP000038830"/>
    </source>
</evidence>
<dbReference type="InterPro" id="IPR001734">
    <property type="entry name" value="Na/solute_symporter"/>
</dbReference>
<proteinExistence type="inferred from homology"/>
<dbReference type="PANTHER" id="PTHR46154">
    <property type="match status" value="1"/>
</dbReference>
<dbReference type="InterPro" id="IPR031155">
    <property type="entry name" value="DUR"/>
</dbReference>
<evidence type="ECO:0000256" key="5">
    <source>
        <dbReference type="ARBA" id="ARBA00023136"/>
    </source>
</evidence>
<dbReference type="Gene3D" id="1.20.1730.10">
    <property type="entry name" value="Sodium/glucose cotransporter"/>
    <property type="match status" value="1"/>
</dbReference>
<feature type="transmembrane region" description="Helical" evidence="7">
    <location>
        <begin position="498"/>
        <end position="518"/>
    </location>
</feature>
<evidence type="ECO:0000256" key="7">
    <source>
        <dbReference type="SAM" id="Phobius"/>
    </source>
</evidence>
<feature type="transmembrane region" description="Helical" evidence="7">
    <location>
        <begin position="52"/>
        <end position="71"/>
    </location>
</feature>
<dbReference type="PROSITE" id="PS50283">
    <property type="entry name" value="NA_SOLUT_SYMP_3"/>
    <property type="match status" value="1"/>
</dbReference>
<evidence type="ECO:0000256" key="4">
    <source>
        <dbReference type="ARBA" id="ARBA00022989"/>
    </source>
</evidence>
<name>A0A0H5C4P7_CYBJN</name>
<feature type="transmembrane region" description="Helical" evidence="7">
    <location>
        <begin position="290"/>
        <end position="314"/>
    </location>
</feature>
<dbReference type="CDD" id="cd11476">
    <property type="entry name" value="SLC5sbd_DUR3"/>
    <property type="match status" value="1"/>
</dbReference>
<feature type="transmembrane region" description="Helical" evidence="7">
    <location>
        <begin position="127"/>
        <end position="147"/>
    </location>
</feature>
<accession>A0A0H5C4P7</accession>
<dbReference type="Proteomes" id="UP000038830">
    <property type="component" value="Unassembled WGS sequence"/>
</dbReference>
<feature type="transmembrane region" description="Helical" evidence="7">
    <location>
        <begin position="83"/>
        <end position="107"/>
    </location>
</feature>
<feature type="transmembrane region" description="Helical" evidence="7">
    <location>
        <begin position="458"/>
        <end position="478"/>
    </location>
</feature>
<feature type="transmembrane region" description="Helical" evidence="7">
    <location>
        <begin position="196"/>
        <end position="215"/>
    </location>
</feature>
<evidence type="ECO:0000256" key="6">
    <source>
        <dbReference type="RuleBase" id="RU362091"/>
    </source>
</evidence>
<sequence length="699" mass="77514">MSSQIKILDQGAGYGILVGGGAFFAVMILTVVRLTHRYLHEDENSTENFMVAGRRVGVGLTSCAVLSSWLWATEMILSAQMVYSYGICAGYLYAATLSVQIAVLSVVGAESKKKIPNAHTSLEVIKLRYGTATHVLYIFLSLVTNIISCSSMILGAANIFVALCGLHPVAANLLIPFGVLLYTVVGGLKSTFLTDYVHTFIALIIFMYIGTVGITNERVGSLSNLYNLVVDFQEESGLYINGNYEGSLITMKSRGSWFFGIIHNIGDMGLTVMDSSFWQKAYSADVTATVPAYIIGSLGVYCLSFPIGTIWGLLNRVFEHTPEFPLYPNGMTQYDINNAYGLFYTMYALLGRGAVVAGLLSIFLAVTSTVSAQTISVSSILSFDIYRAYINPDAGNKELIRVSHAGVVFFGFFAAGFSIMLYYVGITVTWISYFKSTIICPGVIPLICSITWSRQSTLAVLVSPIISIMAGLGVWLGLAQFWYGAVTLETTIQQLPCLYGGLTALFLPGVLVVIFSIIQPEKFDWEVLKRAKLLVDEDGDNDSDRSSSSSELQDLDNNEAVAKEKGVFSHETVERQPDTEIYRNGLTKEEYEEKANKYIKWAWVYAVVNTLVTQVLWPLPLYRDYVFNLPFFSGWVTFSVMTTYMTFVAVSLYPLYDGRHSLLKVLRGIKEDLREGNWRSYSPRRRLHNFHHLSLPLLV</sequence>
<dbReference type="Pfam" id="PF00474">
    <property type="entry name" value="SSF"/>
    <property type="match status" value="1"/>
</dbReference>
<feature type="transmembrane region" description="Helical" evidence="7">
    <location>
        <begin position="402"/>
        <end position="424"/>
    </location>
</feature>
<feature type="transmembrane region" description="Helical" evidence="7">
    <location>
        <begin position="159"/>
        <end position="184"/>
    </location>
</feature>
<feature type="transmembrane region" description="Helical" evidence="7">
    <location>
        <begin position="631"/>
        <end position="656"/>
    </location>
</feature>
<organism evidence="8 9">
    <name type="scientific">Cyberlindnera jadinii (strain ATCC 18201 / CBS 1600 / BCRC 20928 / JCM 3617 / NBRC 0987 / NRRL Y-1542)</name>
    <name type="common">Torula yeast</name>
    <name type="synonym">Candida utilis</name>
    <dbReference type="NCBI Taxonomy" id="983966"/>
    <lineage>
        <taxon>Eukaryota</taxon>
        <taxon>Fungi</taxon>
        <taxon>Dikarya</taxon>
        <taxon>Ascomycota</taxon>
        <taxon>Saccharomycotina</taxon>
        <taxon>Saccharomycetes</taxon>
        <taxon>Phaffomycetales</taxon>
        <taxon>Phaffomycetaceae</taxon>
        <taxon>Cyberlindnera</taxon>
    </lineage>
</organism>
<dbReference type="AlphaFoldDB" id="A0A0H5C4P7"/>
<comment type="similarity">
    <text evidence="2 6">Belongs to the sodium:solute symporter (SSF) (TC 2.A.21) family.</text>
</comment>
<keyword evidence="3 7" id="KW-0812">Transmembrane</keyword>
<evidence type="ECO:0000256" key="1">
    <source>
        <dbReference type="ARBA" id="ARBA00004141"/>
    </source>
</evidence>
<feature type="transmembrane region" description="Helical" evidence="7">
    <location>
        <begin position="598"/>
        <end position="619"/>
    </location>
</feature>
<comment type="subcellular location">
    <subcellularLocation>
        <location evidence="1">Membrane</location>
        <topology evidence="1">Multi-pass membrane protein</topology>
    </subcellularLocation>
</comment>
<feature type="transmembrane region" description="Helical" evidence="7">
    <location>
        <begin position="430"/>
        <end position="451"/>
    </location>
</feature>
<evidence type="ECO:0000256" key="3">
    <source>
        <dbReference type="ARBA" id="ARBA00022692"/>
    </source>
</evidence>